<dbReference type="PANTHER" id="PTHR30616">
    <property type="entry name" value="UNCHARACTERIZED PROTEIN YFIH"/>
    <property type="match status" value="1"/>
</dbReference>
<accession>A0A4V2JT39</accession>
<dbReference type="SUPFAM" id="SSF64438">
    <property type="entry name" value="CNF1/YfiH-like putative cysteine hydrolases"/>
    <property type="match status" value="1"/>
</dbReference>
<protein>
    <submittedName>
        <fullName evidence="12">Laccase domain-containing protein</fullName>
    </submittedName>
</protein>
<evidence type="ECO:0000256" key="7">
    <source>
        <dbReference type="ARBA" id="ARBA00022833"/>
    </source>
</evidence>
<keyword evidence="8" id="KW-0186">Copper</keyword>
<dbReference type="CDD" id="cd16833">
    <property type="entry name" value="YfiH"/>
    <property type="match status" value="1"/>
</dbReference>
<dbReference type="GO" id="GO:0005507">
    <property type="term" value="F:copper ion binding"/>
    <property type="evidence" value="ECO:0007669"/>
    <property type="project" value="TreeGrafter"/>
</dbReference>
<sequence length="230" mass="23245">MFHSFRDPGADGVGVAFTSSAVNLSDAQPPVERAAALAAVADAVGAAICVVAQVHGARVQDVSGSDHPLLDLTAHQADALVSDQRGLALAVRVADCVPILFADPAAGLIGAAHAGRGGVLLGVARATVDALAAKGSGELSAWIGPHICARCYEVPAPMASDFADVTGVAPSVTRWGTPGIDLGGALRRQLDAAGVRWVADEACTMHDSGLHSYRRDGAAAGRFAGLVWLG</sequence>
<evidence type="ECO:0000256" key="11">
    <source>
        <dbReference type="ARBA" id="ARBA00049893"/>
    </source>
</evidence>
<dbReference type="GO" id="GO:0017061">
    <property type="term" value="F:S-methyl-5-thioadenosine phosphorylase activity"/>
    <property type="evidence" value="ECO:0007669"/>
    <property type="project" value="UniProtKB-EC"/>
</dbReference>
<evidence type="ECO:0000256" key="3">
    <source>
        <dbReference type="ARBA" id="ARBA00007353"/>
    </source>
</evidence>
<comment type="function">
    <text evidence="2">Purine nucleoside enzyme that catalyzes the phosphorolysis of adenosine and inosine nucleosides, yielding D-ribose 1-phosphate and the respective free bases, adenine and hypoxanthine. Also catalyzes the phosphorolysis of S-methyl-5'-thioadenosine into adenine and S-methyl-5-thio-alpha-D-ribose 1-phosphate. Also has adenosine deaminase activity.</text>
</comment>
<evidence type="ECO:0000256" key="5">
    <source>
        <dbReference type="ARBA" id="ARBA00022723"/>
    </source>
</evidence>
<comment type="catalytic activity">
    <reaction evidence="9">
        <text>adenosine + H2O + H(+) = inosine + NH4(+)</text>
        <dbReference type="Rhea" id="RHEA:24408"/>
        <dbReference type="ChEBI" id="CHEBI:15377"/>
        <dbReference type="ChEBI" id="CHEBI:15378"/>
        <dbReference type="ChEBI" id="CHEBI:16335"/>
        <dbReference type="ChEBI" id="CHEBI:17596"/>
        <dbReference type="ChEBI" id="CHEBI:28938"/>
        <dbReference type="EC" id="3.5.4.4"/>
    </reaction>
    <physiologicalReaction direction="left-to-right" evidence="9">
        <dbReference type="Rhea" id="RHEA:24409"/>
    </physiologicalReaction>
</comment>
<evidence type="ECO:0000313" key="12">
    <source>
        <dbReference type="EMBL" id="TBT94761.1"/>
    </source>
</evidence>
<dbReference type="InterPro" id="IPR003730">
    <property type="entry name" value="Cu_polyphenol_OxRdtase"/>
</dbReference>
<evidence type="ECO:0000256" key="1">
    <source>
        <dbReference type="ARBA" id="ARBA00000553"/>
    </source>
</evidence>
<comment type="catalytic activity">
    <reaction evidence="11">
        <text>S-methyl-5'-thioadenosine + phosphate = 5-(methylsulfanyl)-alpha-D-ribose 1-phosphate + adenine</text>
        <dbReference type="Rhea" id="RHEA:11852"/>
        <dbReference type="ChEBI" id="CHEBI:16708"/>
        <dbReference type="ChEBI" id="CHEBI:17509"/>
        <dbReference type="ChEBI" id="CHEBI:43474"/>
        <dbReference type="ChEBI" id="CHEBI:58533"/>
        <dbReference type="EC" id="2.4.2.28"/>
    </reaction>
    <physiologicalReaction direction="left-to-right" evidence="11">
        <dbReference type="Rhea" id="RHEA:11853"/>
    </physiologicalReaction>
</comment>
<keyword evidence="13" id="KW-1185">Reference proteome</keyword>
<keyword evidence="7" id="KW-0862">Zinc</keyword>
<evidence type="ECO:0000256" key="8">
    <source>
        <dbReference type="ARBA" id="ARBA00023008"/>
    </source>
</evidence>
<comment type="caution">
    <text evidence="12">The sequence shown here is derived from an EMBL/GenBank/DDBJ whole genome shotgun (WGS) entry which is preliminary data.</text>
</comment>
<dbReference type="PANTHER" id="PTHR30616:SF2">
    <property type="entry name" value="PURINE NUCLEOSIDE PHOSPHORYLASE LACC1"/>
    <property type="match status" value="1"/>
</dbReference>
<evidence type="ECO:0000256" key="2">
    <source>
        <dbReference type="ARBA" id="ARBA00003215"/>
    </source>
</evidence>
<evidence type="ECO:0000256" key="9">
    <source>
        <dbReference type="ARBA" id="ARBA00047989"/>
    </source>
</evidence>
<keyword evidence="4" id="KW-0808">Transferase</keyword>
<organism evidence="12 13">
    <name type="scientific">Propioniciclava tarda</name>
    <dbReference type="NCBI Taxonomy" id="433330"/>
    <lineage>
        <taxon>Bacteria</taxon>
        <taxon>Bacillati</taxon>
        <taxon>Actinomycetota</taxon>
        <taxon>Actinomycetes</taxon>
        <taxon>Propionibacteriales</taxon>
        <taxon>Propionibacteriaceae</taxon>
        <taxon>Propioniciclava</taxon>
    </lineage>
</organism>
<comment type="catalytic activity">
    <reaction evidence="10">
        <text>adenosine + phosphate = alpha-D-ribose 1-phosphate + adenine</text>
        <dbReference type="Rhea" id="RHEA:27642"/>
        <dbReference type="ChEBI" id="CHEBI:16335"/>
        <dbReference type="ChEBI" id="CHEBI:16708"/>
        <dbReference type="ChEBI" id="CHEBI:43474"/>
        <dbReference type="ChEBI" id="CHEBI:57720"/>
        <dbReference type="EC" id="2.4.2.1"/>
    </reaction>
    <physiologicalReaction direction="left-to-right" evidence="10">
        <dbReference type="Rhea" id="RHEA:27643"/>
    </physiologicalReaction>
</comment>
<dbReference type="AlphaFoldDB" id="A0A4V2JT39"/>
<dbReference type="InterPro" id="IPR011324">
    <property type="entry name" value="Cytotoxic_necrot_fac-like_cat"/>
</dbReference>
<dbReference type="RefSeq" id="WP_131172266.1">
    <property type="nucleotide sequence ID" value="NZ_FXTL01000010.1"/>
</dbReference>
<comment type="similarity">
    <text evidence="3">Belongs to the purine nucleoside phosphorylase YfiH/LACC1 family.</text>
</comment>
<evidence type="ECO:0000256" key="6">
    <source>
        <dbReference type="ARBA" id="ARBA00022801"/>
    </source>
</evidence>
<reference evidence="12 13" key="1">
    <citation type="submission" date="2019-01" db="EMBL/GenBank/DDBJ databases">
        <title>Lactibacter flavus gen. nov., sp. nov., a novel bacterium of the family Propionibacteriaceae isolated from raw milk and dairy products.</title>
        <authorList>
            <person name="Huptas C."/>
            <person name="Wenning M."/>
            <person name="Breitenwieser F."/>
            <person name="Doll E."/>
            <person name="Von Neubeck M."/>
            <person name="Busse H.-J."/>
            <person name="Scherer S."/>
        </authorList>
    </citation>
    <scope>NUCLEOTIDE SEQUENCE [LARGE SCALE GENOMIC DNA]</scope>
    <source>
        <strain evidence="12 13">DSM 22130</strain>
    </source>
</reference>
<dbReference type="Proteomes" id="UP000291933">
    <property type="component" value="Unassembled WGS sequence"/>
</dbReference>
<evidence type="ECO:0000256" key="10">
    <source>
        <dbReference type="ARBA" id="ARBA00048968"/>
    </source>
</evidence>
<name>A0A4V2JT39_PROTD</name>
<dbReference type="InterPro" id="IPR038371">
    <property type="entry name" value="Cu_polyphenol_OxRdtase_sf"/>
</dbReference>
<comment type="catalytic activity">
    <reaction evidence="1">
        <text>inosine + phosphate = alpha-D-ribose 1-phosphate + hypoxanthine</text>
        <dbReference type="Rhea" id="RHEA:27646"/>
        <dbReference type="ChEBI" id="CHEBI:17368"/>
        <dbReference type="ChEBI" id="CHEBI:17596"/>
        <dbReference type="ChEBI" id="CHEBI:43474"/>
        <dbReference type="ChEBI" id="CHEBI:57720"/>
        <dbReference type="EC" id="2.4.2.1"/>
    </reaction>
    <physiologicalReaction direction="left-to-right" evidence="1">
        <dbReference type="Rhea" id="RHEA:27647"/>
    </physiologicalReaction>
</comment>
<dbReference type="OrthoDB" id="4279at2"/>
<dbReference type="Pfam" id="PF02578">
    <property type="entry name" value="Cu-oxidase_4"/>
    <property type="match status" value="1"/>
</dbReference>
<proteinExistence type="inferred from homology"/>
<dbReference type="GO" id="GO:0016787">
    <property type="term" value="F:hydrolase activity"/>
    <property type="evidence" value="ECO:0007669"/>
    <property type="project" value="UniProtKB-KW"/>
</dbReference>
<dbReference type="Gene3D" id="3.60.140.10">
    <property type="entry name" value="CNF1/YfiH-like putative cysteine hydrolases"/>
    <property type="match status" value="1"/>
</dbReference>
<dbReference type="EMBL" id="SDMR01000010">
    <property type="protein sequence ID" value="TBT94761.1"/>
    <property type="molecule type" value="Genomic_DNA"/>
</dbReference>
<evidence type="ECO:0000313" key="13">
    <source>
        <dbReference type="Proteomes" id="UP000291933"/>
    </source>
</evidence>
<evidence type="ECO:0000256" key="4">
    <source>
        <dbReference type="ARBA" id="ARBA00022679"/>
    </source>
</evidence>
<keyword evidence="6" id="KW-0378">Hydrolase</keyword>
<keyword evidence="5" id="KW-0479">Metal-binding</keyword>
<gene>
    <name evidence="12" type="ORF">ET996_09200</name>
</gene>